<evidence type="ECO:0000313" key="2">
    <source>
        <dbReference type="Proteomes" id="UP000095464"/>
    </source>
</evidence>
<accession>A0AAP7IBD7</accession>
<evidence type="ECO:0000313" key="1">
    <source>
        <dbReference type="EMBL" id="OEK50950.1"/>
    </source>
</evidence>
<dbReference type="EMBL" id="LNPX01000067">
    <property type="protein sequence ID" value="OEK50950.1"/>
    <property type="molecule type" value="Genomic_DNA"/>
</dbReference>
<organism evidence="1 2">
    <name type="scientific">Staphylococcus equorum</name>
    <dbReference type="NCBI Taxonomy" id="246432"/>
    <lineage>
        <taxon>Bacteria</taxon>
        <taxon>Bacillati</taxon>
        <taxon>Bacillota</taxon>
        <taxon>Bacilli</taxon>
        <taxon>Bacillales</taxon>
        <taxon>Staphylococcaceae</taxon>
        <taxon>Staphylococcus</taxon>
    </lineage>
</organism>
<proteinExistence type="predicted"/>
<dbReference type="AlphaFoldDB" id="A0AAP7IBD7"/>
<dbReference type="RefSeq" id="WP_069796389.1">
    <property type="nucleotide sequence ID" value="NZ_JARGCI010000003.1"/>
</dbReference>
<reference evidence="2" key="1">
    <citation type="submission" date="2015-11" db="EMBL/GenBank/DDBJ databases">
        <title>Genomic diversity of Staphylococcus saprophyticus strains from urinary tract infections, animal surfaces, and fermented foods.</title>
        <authorList>
            <person name="Wolfe B.E."/>
        </authorList>
    </citation>
    <scope>NUCLEOTIDE SEQUENCE [LARGE SCALE GENOMIC DNA]</scope>
    <source>
        <strain evidence="2">738_7</strain>
    </source>
</reference>
<comment type="caution">
    <text evidence="1">The sequence shown here is derived from an EMBL/GenBank/DDBJ whole genome shotgun (WGS) entry which is preliminary data.</text>
</comment>
<protein>
    <submittedName>
        <fullName evidence="1">Uncharacterized protein</fullName>
    </submittedName>
</protein>
<dbReference type="Proteomes" id="UP000095464">
    <property type="component" value="Unassembled WGS sequence"/>
</dbReference>
<sequence length="179" mass="20522">MDKLSIEELNQSLDDLFDRLKEEAKFYNYQGEFDIFLSRYQFEKNDNYKGNLYNDNAKIIILGVRNGGLKSKDINGIFKKAGLKDKYKIIEYDDMTNFDISNLENSMQYTDVFIGAIPHKLKGIGDTDNPVQKLLNGSETVYPKTHKLMTGNELKITKTNLMNAITNSVLFNSIRAVNN</sequence>
<name>A0AAP7IBD7_9STAP</name>
<gene>
    <name evidence="1" type="ORF">ASS94_14315</name>
</gene>